<dbReference type="PROSITE" id="PS00463">
    <property type="entry name" value="ZN2_CY6_FUNGAL_1"/>
    <property type="match status" value="1"/>
</dbReference>
<dbReference type="PROSITE" id="PS50048">
    <property type="entry name" value="ZN2_CY6_FUNGAL_2"/>
    <property type="match status" value="1"/>
</dbReference>
<dbReference type="AlphaFoldDB" id="A0A0C2WVW2"/>
<sequence>MSIPHPLPHLTNEEKLEIKRYSGQLSCAECRRLKVKCNRKVPCSSCVRRGCSKICPNGTMAANRVFRGPRTSDNAHLYNKIEEMSRRINDLEVSLSLLQARVSSEIHPLLQGDLVKIKYTADICPPESDNVMEVPSSDLPSELEVGLGTLTIGEHGDATYFGRSGGSETLFTAGEELDDATQTVSEYFFPCPDVAKLSNMFPLGETGAWDVPRTLNLLTSFLPARARASALCEVYLEQGCLTGRPIWRPELIHEVVTPIYQHYKKIKDPDFDNTAIPHDVTPHKVAVLYLVFCLGALTDLTNPAYSAEAHHYFDLGRASLSLLSIFDSTEIWTVQALLIMANIHTYGGPHFSPEKAWCLIALTCKLAHKIGLHRESPRWNLNPRVLQRRRTLFWELFGLDIYFSLHTGRPPTFRLSYIDCQLPSIETSGDSPQEQDFIFRSPVSNTLKVMTIVADATLTTNIPRYQTILDLDKSTRETIHAMHMETAAYSDPADDFVSPAQYIRLQTLLLVPAITLVHIHRSFFAQALLEHPEDPLASLYAPSFLAAFQSASGMIAFCVKCLSRFQELFMRWWIVWNSLFTSAILVGSIVIHAPQMNVAPKALAELNLAVDWFEKGAAYSTRARSGLVVLKKLQLRARKAISKFQEGGIMPFTEDMVESSISDFGDELKIFAGHTNVMISKHAPKSECQKMKGSPRQDSPNASDTPPPYQPLAFGSGGNPPSLADIAQQVQPAVQPTMLPQQWPQMQFLPVGAHESPHASLQTSMYGHQQYPSTDYPLGGQPTTRGASETAGGFNVPAMANDQYRTGEFLTEQRPSYNYYDQVTSADLGMGMVGETMDARWMSFVFDSGILYSDAQGGADQPIGL</sequence>
<comment type="subcellular location">
    <subcellularLocation>
        <location evidence="1">Nucleus</location>
    </subcellularLocation>
</comment>
<keyword evidence="3" id="KW-0539">Nucleus</keyword>
<dbReference type="EMBL" id="KN818239">
    <property type="protein sequence ID" value="KIL65922.1"/>
    <property type="molecule type" value="Genomic_DNA"/>
</dbReference>
<keyword evidence="6" id="KW-1133">Transmembrane helix</keyword>
<dbReference type="STRING" id="946122.A0A0C2WVW2"/>
<keyword evidence="6" id="KW-0472">Membrane</keyword>
<feature type="transmembrane region" description="Helical" evidence="6">
    <location>
        <begin position="574"/>
        <end position="593"/>
    </location>
</feature>
<evidence type="ECO:0000256" key="2">
    <source>
        <dbReference type="ARBA" id="ARBA00022723"/>
    </source>
</evidence>
<dbReference type="GO" id="GO:0006351">
    <property type="term" value="P:DNA-templated transcription"/>
    <property type="evidence" value="ECO:0007669"/>
    <property type="project" value="InterPro"/>
</dbReference>
<proteinExistence type="predicted"/>
<evidence type="ECO:0000313" key="9">
    <source>
        <dbReference type="Proteomes" id="UP000054549"/>
    </source>
</evidence>
<keyword evidence="6" id="KW-0812">Transmembrane</keyword>
<evidence type="ECO:0000259" key="7">
    <source>
        <dbReference type="PROSITE" id="PS50048"/>
    </source>
</evidence>
<dbReference type="Pfam" id="PF00172">
    <property type="entry name" value="Zn_clus"/>
    <property type="match status" value="1"/>
</dbReference>
<dbReference type="GO" id="GO:0000981">
    <property type="term" value="F:DNA-binding transcription factor activity, RNA polymerase II-specific"/>
    <property type="evidence" value="ECO:0007669"/>
    <property type="project" value="InterPro"/>
</dbReference>
<evidence type="ECO:0000256" key="5">
    <source>
        <dbReference type="SAM" id="MobiDB-lite"/>
    </source>
</evidence>
<dbReference type="SUPFAM" id="SSF57701">
    <property type="entry name" value="Zn2/Cys6 DNA-binding domain"/>
    <property type="match status" value="1"/>
</dbReference>
<accession>A0A0C2WVW2</accession>
<protein>
    <recommendedName>
        <fullName evidence="7">Zn(2)-C6 fungal-type domain-containing protein</fullName>
    </recommendedName>
</protein>
<reference evidence="8 9" key="1">
    <citation type="submission" date="2014-04" db="EMBL/GenBank/DDBJ databases">
        <title>Evolutionary Origins and Diversification of the Mycorrhizal Mutualists.</title>
        <authorList>
            <consortium name="DOE Joint Genome Institute"/>
            <consortium name="Mycorrhizal Genomics Consortium"/>
            <person name="Kohler A."/>
            <person name="Kuo A."/>
            <person name="Nagy L.G."/>
            <person name="Floudas D."/>
            <person name="Copeland A."/>
            <person name="Barry K.W."/>
            <person name="Cichocki N."/>
            <person name="Veneault-Fourrey C."/>
            <person name="LaButti K."/>
            <person name="Lindquist E.A."/>
            <person name="Lipzen A."/>
            <person name="Lundell T."/>
            <person name="Morin E."/>
            <person name="Murat C."/>
            <person name="Riley R."/>
            <person name="Ohm R."/>
            <person name="Sun H."/>
            <person name="Tunlid A."/>
            <person name="Henrissat B."/>
            <person name="Grigoriev I.V."/>
            <person name="Hibbett D.S."/>
            <person name="Martin F."/>
        </authorList>
    </citation>
    <scope>NUCLEOTIDE SEQUENCE [LARGE SCALE GENOMIC DNA]</scope>
    <source>
        <strain evidence="8 9">Koide BX008</strain>
    </source>
</reference>
<evidence type="ECO:0000256" key="1">
    <source>
        <dbReference type="ARBA" id="ARBA00004123"/>
    </source>
</evidence>
<feature type="coiled-coil region" evidence="4">
    <location>
        <begin position="74"/>
        <end position="101"/>
    </location>
</feature>
<dbReference type="InterPro" id="IPR007219">
    <property type="entry name" value="XnlR_reg_dom"/>
</dbReference>
<dbReference type="CDD" id="cd00067">
    <property type="entry name" value="GAL4"/>
    <property type="match status" value="1"/>
</dbReference>
<dbReference type="HOGENOM" id="CLU_007340_1_0_1"/>
<dbReference type="Proteomes" id="UP000054549">
    <property type="component" value="Unassembled WGS sequence"/>
</dbReference>
<evidence type="ECO:0000256" key="6">
    <source>
        <dbReference type="SAM" id="Phobius"/>
    </source>
</evidence>
<dbReference type="InParanoid" id="A0A0C2WVW2"/>
<dbReference type="PANTHER" id="PTHR31001">
    <property type="entry name" value="UNCHARACTERIZED TRANSCRIPTIONAL REGULATORY PROTEIN"/>
    <property type="match status" value="1"/>
</dbReference>
<dbReference type="CDD" id="cd12148">
    <property type="entry name" value="fungal_TF_MHR"/>
    <property type="match status" value="1"/>
</dbReference>
<gene>
    <name evidence="8" type="ORF">M378DRAFT_124945</name>
</gene>
<dbReference type="GO" id="GO:0005634">
    <property type="term" value="C:nucleus"/>
    <property type="evidence" value="ECO:0007669"/>
    <property type="project" value="UniProtKB-SubCell"/>
</dbReference>
<dbReference type="PANTHER" id="PTHR31001:SF56">
    <property type="entry name" value="ZN(2)-C6 FUNGAL-TYPE DOMAIN-CONTAINING PROTEIN"/>
    <property type="match status" value="1"/>
</dbReference>
<name>A0A0C2WVW2_AMAMK</name>
<dbReference type="GO" id="GO:0008270">
    <property type="term" value="F:zinc ion binding"/>
    <property type="evidence" value="ECO:0007669"/>
    <property type="project" value="InterPro"/>
</dbReference>
<feature type="transmembrane region" description="Helical" evidence="6">
    <location>
        <begin position="539"/>
        <end position="562"/>
    </location>
</feature>
<dbReference type="OrthoDB" id="424974at2759"/>
<organism evidence="8 9">
    <name type="scientific">Amanita muscaria (strain Koide BX008)</name>
    <dbReference type="NCBI Taxonomy" id="946122"/>
    <lineage>
        <taxon>Eukaryota</taxon>
        <taxon>Fungi</taxon>
        <taxon>Dikarya</taxon>
        <taxon>Basidiomycota</taxon>
        <taxon>Agaricomycotina</taxon>
        <taxon>Agaricomycetes</taxon>
        <taxon>Agaricomycetidae</taxon>
        <taxon>Agaricales</taxon>
        <taxon>Pluteineae</taxon>
        <taxon>Amanitaceae</taxon>
        <taxon>Amanita</taxon>
    </lineage>
</organism>
<dbReference type="Gene3D" id="4.10.240.10">
    <property type="entry name" value="Zn(2)-C6 fungal-type DNA-binding domain"/>
    <property type="match status" value="1"/>
</dbReference>
<keyword evidence="4" id="KW-0175">Coiled coil</keyword>
<dbReference type="InterPro" id="IPR050613">
    <property type="entry name" value="Sec_Metabolite_Reg"/>
</dbReference>
<evidence type="ECO:0000256" key="3">
    <source>
        <dbReference type="ARBA" id="ARBA00023242"/>
    </source>
</evidence>
<evidence type="ECO:0000256" key="4">
    <source>
        <dbReference type="SAM" id="Coils"/>
    </source>
</evidence>
<feature type="domain" description="Zn(2)-C6 fungal-type" evidence="7">
    <location>
        <begin position="26"/>
        <end position="55"/>
    </location>
</feature>
<dbReference type="Pfam" id="PF04082">
    <property type="entry name" value="Fungal_trans"/>
    <property type="match status" value="1"/>
</dbReference>
<dbReference type="InterPro" id="IPR001138">
    <property type="entry name" value="Zn2Cys6_DnaBD"/>
</dbReference>
<keyword evidence="9" id="KW-1185">Reference proteome</keyword>
<feature type="region of interest" description="Disordered" evidence="5">
    <location>
        <begin position="682"/>
        <end position="724"/>
    </location>
</feature>
<dbReference type="InterPro" id="IPR036864">
    <property type="entry name" value="Zn2-C6_fun-type_DNA-bd_sf"/>
</dbReference>
<dbReference type="GO" id="GO:0003677">
    <property type="term" value="F:DNA binding"/>
    <property type="evidence" value="ECO:0007669"/>
    <property type="project" value="InterPro"/>
</dbReference>
<keyword evidence="2" id="KW-0479">Metal-binding</keyword>
<dbReference type="SMART" id="SM00906">
    <property type="entry name" value="Fungal_trans"/>
    <property type="match status" value="1"/>
</dbReference>
<evidence type="ECO:0000313" key="8">
    <source>
        <dbReference type="EMBL" id="KIL65922.1"/>
    </source>
</evidence>